<dbReference type="Proteomes" id="UP000517547">
    <property type="component" value="Unassembled WGS sequence"/>
</dbReference>
<reference evidence="2 3" key="1">
    <citation type="submission" date="2020-04" db="EMBL/GenBank/DDBJ databases">
        <title>Molecular characterization of pseudomonads from Agaricus bisporus reveal novel blotch 2 pathogens in Western Europe.</title>
        <authorList>
            <person name="Taparia T."/>
            <person name="Krijger M."/>
            <person name="Haynes E."/>
            <person name="Elpinstone J.G."/>
            <person name="Noble R."/>
            <person name="Van Der Wolf J."/>
        </authorList>
    </citation>
    <scope>NUCLEOTIDE SEQUENCE [LARGE SCALE GENOMIC DNA]</scope>
    <source>
        <strain evidence="2 3">IPO3738</strain>
    </source>
</reference>
<gene>
    <name evidence="2" type="ORF">HX845_31145</name>
</gene>
<dbReference type="AlphaFoldDB" id="A0A7Y8CGP9"/>
<organism evidence="2 3">
    <name type="scientific">Pseudomonas gingeri</name>
    <dbReference type="NCBI Taxonomy" id="117681"/>
    <lineage>
        <taxon>Bacteria</taxon>
        <taxon>Pseudomonadati</taxon>
        <taxon>Pseudomonadota</taxon>
        <taxon>Gammaproteobacteria</taxon>
        <taxon>Pseudomonadales</taxon>
        <taxon>Pseudomonadaceae</taxon>
        <taxon>Pseudomonas</taxon>
    </lineage>
</organism>
<comment type="caution">
    <text evidence="2">The sequence shown here is derived from an EMBL/GenBank/DDBJ whole genome shotgun (WGS) entry which is preliminary data.</text>
</comment>
<evidence type="ECO:0000313" key="2">
    <source>
        <dbReference type="EMBL" id="NWC18148.1"/>
    </source>
</evidence>
<proteinExistence type="predicted"/>
<sequence length="453" mass="51506">MPLSTDRTFSASSRHFNSGDRDHTVSTRRVLASGDPRHFKATTTVSVAQMNALMFSNRAIDDTWKILNYGSGNQRKHVRASEAEAYKRTVVVYDVSANQGYTDFARTAARFQAGNCDQMAAVNALLLAGAEGQHQQVSILQARDVGHTFVEIGDSRVDNNTVISDAWPEFGRAMRRQEFSLLGANPEVLHRYQPRYDPEERERLFNGPKASQREVDREFTRLRPSYPAGKAQLTDFLLENAKLYTQVHASKNLGMRYEGDRNQGDVRRQDQDFPEYKFKRRMRQLGLDTRDGTEVPRNPPPAPMPIVNTMNFPPVNGHSRGRSASISTPAPPLPRPRADSINTWSRPVVTPYVPPRDDYRVDPRHYRPPVDNSDYSRGRPSTSRARAESFSTRERPVIPNYGPPPVERRRAPSVSARREPSSTRDGGRYRETPPARRERSNSLMARMRNMIIR</sequence>
<feature type="region of interest" description="Disordered" evidence="1">
    <location>
        <begin position="287"/>
        <end position="443"/>
    </location>
</feature>
<feature type="compositionally biased region" description="Polar residues" evidence="1">
    <location>
        <begin position="373"/>
        <end position="384"/>
    </location>
</feature>
<evidence type="ECO:0000313" key="3">
    <source>
        <dbReference type="Proteomes" id="UP000517547"/>
    </source>
</evidence>
<name>A0A7Y8CGP9_9PSED</name>
<feature type="compositionally biased region" description="Basic and acidic residues" evidence="1">
    <location>
        <begin position="385"/>
        <end position="396"/>
    </location>
</feature>
<protein>
    <submittedName>
        <fullName evidence="2">Uncharacterized protein</fullName>
    </submittedName>
</protein>
<feature type="compositionally biased region" description="Polar residues" evidence="1">
    <location>
        <begin position="1"/>
        <end position="16"/>
    </location>
</feature>
<feature type="compositionally biased region" description="Basic and acidic residues" evidence="1">
    <location>
        <begin position="406"/>
        <end position="440"/>
    </location>
</feature>
<dbReference type="GeneID" id="57663045"/>
<dbReference type="EMBL" id="JACAQE010000012">
    <property type="protein sequence ID" value="NWC18148.1"/>
    <property type="molecule type" value="Genomic_DNA"/>
</dbReference>
<evidence type="ECO:0000256" key="1">
    <source>
        <dbReference type="SAM" id="MobiDB-lite"/>
    </source>
</evidence>
<dbReference type="RefSeq" id="WP_017126731.1">
    <property type="nucleotide sequence ID" value="NZ_JACAOR010000012.1"/>
</dbReference>
<accession>A0A7Y8CGP9</accession>
<feature type="compositionally biased region" description="Basic and acidic residues" evidence="1">
    <location>
        <begin position="355"/>
        <end position="365"/>
    </location>
</feature>
<feature type="region of interest" description="Disordered" evidence="1">
    <location>
        <begin position="1"/>
        <end position="24"/>
    </location>
</feature>